<organism evidence="3 4">
    <name type="scientific">Streptococcus thermophilus</name>
    <dbReference type="NCBI Taxonomy" id="1308"/>
    <lineage>
        <taxon>Bacteria</taxon>
        <taxon>Bacillati</taxon>
        <taxon>Bacillota</taxon>
        <taxon>Bacilli</taxon>
        <taxon>Lactobacillales</taxon>
        <taxon>Streptococcaceae</taxon>
        <taxon>Streptococcus</taxon>
    </lineage>
</organism>
<dbReference type="InterPro" id="IPR041219">
    <property type="entry name" value="Phage_lysozyme2"/>
</dbReference>
<evidence type="ECO:0000259" key="2">
    <source>
        <dbReference type="PROSITE" id="PS50911"/>
    </source>
</evidence>
<dbReference type="PROSITE" id="PS50911">
    <property type="entry name" value="CHAP"/>
    <property type="match status" value="1"/>
</dbReference>
<dbReference type="SUPFAM" id="SSF54001">
    <property type="entry name" value="Cysteine proteinases"/>
    <property type="match status" value="1"/>
</dbReference>
<protein>
    <submittedName>
        <fullName evidence="3">Immunogenic secreted protein</fullName>
    </submittedName>
</protein>
<dbReference type="InterPro" id="IPR007921">
    <property type="entry name" value="CHAP_dom"/>
</dbReference>
<gene>
    <name evidence="3" type="ORF">STHERMO_0760</name>
</gene>
<evidence type="ECO:0000256" key="1">
    <source>
        <dbReference type="SAM" id="SignalP"/>
    </source>
</evidence>
<dbReference type="Proteomes" id="UP000509833">
    <property type="component" value="Chromosome"/>
</dbReference>
<evidence type="ECO:0000313" key="4">
    <source>
        <dbReference type="Proteomes" id="UP000509833"/>
    </source>
</evidence>
<name>A0A8D6U283_STRTR</name>
<dbReference type="Pfam" id="PF18013">
    <property type="entry name" value="Phage_lysozyme2"/>
    <property type="match status" value="1"/>
</dbReference>
<proteinExistence type="predicted"/>
<dbReference type="Gene3D" id="3.90.1720.10">
    <property type="entry name" value="endopeptidase domain like (from Nostoc punctiforme)"/>
    <property type="match status" value="1"/>
</dbReference>
<feature type="signal peptide" evidence="1">
    <location>
        <begin position="1"/>
        <end position="26"/>
    </location>
</feature>
<keyword evidence="1" id="KW-0732">Signal</keyword>
<sequence>MKKLFKLSLLSSLLLPLLLVIICAAAITGDSSNTSSNGSSTGKRTTLTAKEVAQKASITEERAEDVIKILNYQLTKEGFTLAGSSGNLAVAERESGFDPKAINTGGGVAGYFQWSGWSNTVNGDRWAQASSRTLDADVELQLMSTELNGAYKKVKTEMQKATDPGDAALYWSEHYEGVALSDGQTKAEKLQTDADKWFKVFDGTTTSDSSVAFSGDTGLATGTLTSTFDLPPEYLGKLKYGVPSENSVTTQGNNTYPVGQCTWYVCNRLIETGICTNSAIYNYNGNGQDWVASLVSRGWRQVLEPQVGAVMSVQGGYGGTYAEYGHVAFVEAVNQDGTFLISECNVGGVQNKPHYAVLSNQSYYSFASFAVAQ</sequence>
<dbReference type="Pfam" id="PF05257">
    <property type="entry name" value="CHAP"/>
    <property type="match status" value="1"/>
</dbReference>
<accession>A0A8D6U283</accession>
<evidence type="ECO:0000313" key="3">
    <source>
        <dbReference type="EMBL" id="CAD0137029.1"/>
    </source>
</evidence>
<feature type="chain" id="PRO_5034822896" evidence="1">
    <location>
        <begin position="27"/>
        <end position="373"/>
    </location>
</feature>
<reference evidence="3 4" key="1">
    <citation type="submission" date="2020-06" db="EMBL/GenBank/DDBJ databases">
        <authorList>
            <person name="Chuat V."/>
        </authorList>
    </citation>
    <scope>NUCLEOTIDE SEQUENCE [LARGE SCALE GENOMIC DNA]</scope>
    <source>
        <strain evidence="3">STH_CIRM_336</strain>
    </source>
</reference>
<feature type="domain" description="Peptidase C51" evidence="2">
    <location>
        <begin position="236"/>
        <end position="371"/>
    </location>
</feature>
<dbReference type="RefSeq" id="WP_179974395.1">
    <property type="nucleotide sequence ID" value="NZ_LR822017.1"/>
</dbReference>
<dbReference type="EMBL" id="LR822017">
    <property type="protein sequence ID" value="CAD0137029.1"/>
    <property type="molecule type" value="Genomic_DNA"/>
</dbReference>
<dbReference type="Gene3D" id="1.10.530.10">
    <property type="match status" value="1"/>
</dbReference>
<dbReference type="AlphaFoldDB" id="A0A8D6U283"/>
<dbReference type="InterPro" id="IPR038765">
    <property type="entry name" value="Papain-like_cys_pep_sf"/>
</dbReference>